<organism evidence="3 5">
    <name type="scientific">Natrialba magadii (strain ATCC 43099 / DSM 3394 / CCM 3739 / CIP 104546 / IAM 13178 / JCM 8861 / NBRC 102185 / NCIMB 2190 / MS3)</name>
    <name type="common">Natronobacterium magadii</name>
    <dbReference type="NCBI Taxonomy" id="547559"/>
    <lineage>
        <taxon>Archaea</taxon>
        <taxon>Methanobacteriati</taxon>
        <taxon>Methanobacteriota</taxon>
        <taxon>Stenosarchaea group</taxon>
        <taxon>Halobacteria</taxon>
        <taxon>Halobacteriales</taxon>
        <taxon>Natrialbaceae</taxon>
        <taxon>Natrialba</taxon>
    </lineage>
</organism>
<dbReference type="GeneID" id="8822898"/>
<dbReference type="GO" id="GO:0016787">
    <property type="term" value="F:hydrolase activity"/>
    <property type="evidence" value="ECO:0007669"/>
    <property type="project" value="UniProtKB-KW"/>
</dbReference>
<dbReference type="EMBL" id="AOHS01000007">
    <property type="protein sequence ID" value="ELY34443.1"/>
    <property type="molecule type" value="Genomic_DNA"/>
</dbReference>
<keyword evidence="1" id="KW-1133">Transmembrane helix</keyword>
<keyword evidence="1" id="KW-0812">Transmembrane</keyword>
<dbReference type="AlphaFoldDB" id="D3SVV9"/>
<keyword evidence="3" id="KW-0378">Hydrolase</keyword>
<feature type="transmembrane region" description="Helical" evidence="1">
    <location>
        <begin position="179"/>
        <end position="197"/>
    </location>
</feature>
<feature type="transmembrane region" description="Helical" evidence="1">
    <location>
        <begin position="105"/>
        <end position="123"/>
    </location>
</feature>
<evidence type="ECO:0000313" key="5">
    <source>
        <dbReference type="Proteomes" id="UP000001879"/>
    </source>
</evidence>
<dbReference type="Proteomes" id="UP000011543">
    <property type="component" value="Unassembled WGS sequence"/>
</dbReference>
<evidence type="ECO:0000313" key="4">
    <source>
        <dbReference type="EMBL" id="ELY34443.1"/>
    </source>
</evidence>
<dbReference type="eggNOG" id="arCOG03058">
    <property type="taxonomic scope" value="Archaea"/>
</dbReference>
<feature type="transmembrane region" description="Helical" evidence="1">
    <location>
        <begin position="65"/>
        <end position="85"/>
    </location>
</feature>
<dbReference type="HOGENOM" id="CLU_061498_0_0_2"/>
<gene>
    <name evidence="3" type="ordered locus">Nmag_0079</name>
    <name evidence="4" type="ORF">C500_00872</name>
</gene>
<feature type="transmembrane region" description="Helical" evidence="1">
    <location>
        <begin position="20"/>
        <end position="44"/>
    </location>
</feature>
<reference evidence="5" key="1">
    <citation type="submission" date="2010-02" db="EMBL/GenBank/DDBJ databases">
        <title>Complete sequence of chromosome of Natrialba magadii ATCC 43099.</title>
        <authorList>
            <consortium name="US DOE Joint Genome Institute"/>
            <person name="Lucas S."/>
            <person name="Copeland A."/>
            <person name="Lapidus A."/>
            <person name="Cheng J.-F."/>
            <person name="Bruce D."/>
            <person name="Goodwin L."/>
            <person name="Pitluck S."/>
            <person name="Davenport K."/>
            <person name="Saunders E."/>
            <person name="Detter J.C."/>
            <person name="Han C."/>
            <person name="Tapia R."/>
            <person name="Land M."/>
            <person name="Hauser L."/>
            <person name="Kyrpides N."/>
            <person name="Mikhailova N."/>
            <person name="De Castro R.E."/>
            <person name="Maupin-Furlow J.A."/>
            <person name="Woyke T."/>
        </authorList>
    </citation>
    <scope>NUCLEOTIDE SEQUENCE [LARGE SCALE GENOMIC DNA]</scope>
    <source>
        <strain evidence="5">ATCC 43099 / DSM 3394 / CCM 3739 / CIP 104546 / IAM 13178 / JCM 8861 / NBRC 102185 / NCIMB 2190 / MS3</strain>
    </source>
</reference>
<reference evidence="3" key="4">
    <citation type="submission" date="2016-09" db="EMBL/GenBank/DDBJ databases">
        <authorList>
            <person name="Pfeiffer F."/>
        </authorList>
    </citation>
    <scope>NUCLEOTIDE SEQUENCE</scope>
    <source>
        <strain evidence="3">ATCC 43099</strain>
    </source>
</reference>
<feature type="transmembrane region" description="Helical" evidence="1">
    <location>
        <begin position="155"/>
        <end position="172"/>
    </location>
</feature>
<dbReference type="KEGG" id="nmg:Nmag_0079"/>
<keyword evidence="5" id="KW-1185">Reference proteome</keyword>
<evidence type="ECO:0000313" key="6">
    <source>
        <dbReference type="Proteomes" id="UP000011543"/>
    </source>
</evidence>
<name>D3SVV9_NATMM</name>
<dbReference type="STRING" id="547559.Nmag_0079"/>
<dbReference type="PANTHER" id="PTHR14969:SF13">
    <property type="entry name" value="AT30094P"/>
    <property type="match status" value="1"/>
</dbReference>
<dbReference type="EMBL" id="CP001932">
    <property type="protein sequence ID" value="ADD03678.1"/>
    <property type="molecule type" value="Genomic_DNA"/>
</dbReference>
<dbReference type="SMART" id="SM00014">
    <property type="entry name" value="acidPPc"/>
    <property type="match status" value="1"/>
</dbReference>
<accession>D3SVV9</accession>
<reference evidence="4 6" key="3">
    <citation type="journal article" date="2014" name="PLoS Genet.">
        <title>Phylogenetically driven sequencing of extremely halophilic archaea reveals strategies for static and dynamic osmo-response.</title>
        <authorList>
            <person name="Becker E.A."/>
            <person name="Seitzer P.M."/>
            <person name="Tritt A."/>
            <person name="Larsen D."/>
            <person name="Krusor M."/>
            <person name="Yao A.I."/>
            <person name="Wu D."/>
            <person name="Madern D."/>
            <person name="Eisen J.A."/>
            <person name="Darling A.E."/>
            <person name="Facciotti M.T."/>
        </authorList>
    </citation>
    <scope>NUCLEOTIDE SEQUENCE [LARGE SCALE GENOMIC DNA]</scope>
    <source>
        <strain evidence="6">ATCC 43099 / DSM 3394 / CCM 3739 / CIP 104546 / IAM 13178 / JCM 8861 / NBRC 102185 / NCIMB 2190 / MS3</strain>
        <strain evidence="4">MS-3</strain>
    </source>
</reference>
<feature type="transmembrane region" description="Helical" evidence="1">
    <location>
        <begin position="203"/>
        <end position="220"/>
    </location>
</feature>
<dbReference type="Gene3D" id="1.20.144.10">
    <property type="entry name" value="Phosphatidic acid phosphatase type 2/haloperoxidase"/>
    <property type="match status" value="1"/>
</dbReference>
<dbReference type="PaxDb" id="547559-Nmag_0079"/>
<dbReference type="SUPFAM" id="SSF48317">
    <property type="entry name" value="Acid phosphatase/Vanadium-dependent haloperoxidase"/>
    <property type="match status" value="1"/>
</dbReference>
<feature type="domain" description="Phosphatidic acid phosphatase type 2/haloperoxidase" evidence="2">
    <location>
        <begin position="66"/>
        <end position="172"/>
    </location>
</feature>
<dbReference type="OrthoDB" id="10182at2157"/>
<reference evidence="3 5" key="2">
    <citation type="journal article" date="2012" name="BMC Genomics">
        <title>A comparative genomics perspective on the genetic content of the alkaliphilic haloarchaeon Natrialba magadii ATCC 43099T.</title>
        <authorList>
            <person name="Siddaramappa S."/>
            <person name="Challacombe J.F."/>
            <person name="Decastro R.E."/>
            <person name="Pfeiffer F."/>
            <person name="Sastre D.E."/>
            <person name="Gimenez M.I."/>
            <person name="Paggi R.A."/>
            <person name="Detter J.C."/>
            <person name="Davenport K.W."/>
            <person name="Goodwin L.A."/>
            <person name="Kyrpides N."/>
            <person name="Tapia R."/>
            <person name="Pitluck S."/>
            <person name="Lucas S."/>
            <person name="Woyke T."/>
            <person name="Maupin-Furlow J.A."/>
        </authorList>
    </citation>
    <scope>NUCLEOTIDE SEQUENCE [LARGE SCALE GENOMIC DNA]</scope>
    <source>
        <strain evidence="3">ATCC 43099</strain>
        <strain evidence="5">ATCC 43099 / DSM 3394 / CCM 3739 / CIP 104546 / IAM 13178 / JCM 8861 / NBRC 102185 / NCIMB 2190 / MS3</strain>
    </source>
</reference>
<keyword evidence="1" id="KW-0472">Membrane</keyword>
<dbReference type="PANTHER" id="PTHR14969">
    <property type="entry name" value="SPHINGOSINE-1-PHOSPHATE PHOSPHOHYDROLASE"/>
    <property type="match status" value="1"/>
</dbReference>
<dbReference type="InterPro" id="IPR000326">
    <property type="entry name" value="PAP2/HPO"/>
</dbReference>
<dbReference type="Proteomes" id="UP000001879">
    <property type="component" value="Chromosome"/>
</dbReference>
<dbReference type="InterPro" id="IPR036938">
    <property type="entry name" value="PAP2/HPO_sf"/>
</dbReference>
<dbReference type="Pfam" id="PF01569">
    <property type="entry name" value="PAP2"/>
    <property type="match status" value="1"/>
</dbReference>
<evidence type="ECO:0000256" key="1">
    <source>
        <dbReference type="SAM" id="Phobius"/>
    </source>
</evidence>
<protein>
    <submittedName>
        <fullName evidence="4">PA-phosphatase-like phosphoesterase</fullName>
    </submittedName>
    <submittedName>
        <fullName evidence="3">PAP2-type phosphatase</fullName>
        <ecNumber evidence="3">3.1.3.-</ecNumber>
    </submittedName>
</protein>
<proteinExistence type="predicted"/>
<dbReference type="EC" id="3.1.3.-" evidence="3"/>
<evidence type="ECO:0000313" key="3">
    <source>
        <dbReference type="EMBL" id="ADD03678.1"/>
    </source>
</evidence>
<dbReference type="PATRIC" id="fig|547559.17.peg.165"/>
<evidence type="ECO:0000259" key="2">
    <source>
        <dbReference type="SMART" id="SM00014"/>
    </source>
</evidence>
<dbReference type="RefSeq" id="WP_004267070.1">
    <property type="nucleotide sequence ID" value="NC_013922.1"/>
</dbReference>
<sequence>MSRNLGVTELVRNTLPEWTVPIFEVTALFGDEFVVVGVLGLFALAGAYQATSTNDTNQLLPDRTAFVLAVVLGGLALTLVLKTAFGSPRPPESLQAVPRESDGFPSGHTMAATVLWGALAIWSRRSTAQRRTIAAASIIGLVAFSRLALGVHFLVDVLASVVFGLGYLYLAARLTNEQPATMFAGAVGLGTVALLITGGETDGWLAFAGCVGGAGAWWVSTQPRVQDIWTSITQ</sequence>